<evidence type="ECO:0000256" key="10">
    <source>
        <dbReference type="ARBA" id="ARBA00033771"/>
    </source>
</evidence>
<dbReference type="GO" id="GO:0004325">
    <property type="term" value="F:ferrochelatase activity"/>
    <property type="evidence" value="ECO:0007669"/>
    <property type="project" value="UniProtKB-EC"/>
</dbReference>
<evidence type="ECO:0000256" key="3">
    <source>
        <dbReference type="ARBA" id="ARBA00022617"/>
    </source>
</evidence>
<dbReference type="Pfam" id="PF20628">
    <property type="entry name" value="Dyp_perox_C"/>
    <property type="match status" value="1"/>
</dbReference>
<evidence type="ECO:0000256" key="4">
    <source>
        <dbReference type="ARBA" id="ARBA00022723"/>
    </source>
</evidence>
<dbReference type="EC" id="1.11.1.-" evidence="13"/>
<dbReference type="PANTHER" id="PTHR30521:SF4">
    <property type="entry name" value="DEFERROCHELATASE"/>
    <property type="match status" value="1"/>
</dbReference>
<dbReference type="EMBL" id="AP017895">
    <property type="protein sequence ID" value="BAV87606.1"/>
    <property type="molecule type" value="Genomic_DNA"/>
</dbReference>
<dbReference type="GO" id="GO:0020037">
    <property type="term" value="F:heme binding"/>
    <property type="evidence" value="ECO:0007669"/>
    <property type="project" value="InterPro"/>
</dbReference>
<dbReference type="GO" id="GO:0046872">
    <property type="term" value="F:metal ion binding"/>
    <property type="evidence" value="ECO:0007669"/>
    <property type="project" value="UniProtKB-KW"/>
</dbReference>
<evidence type="ECO:0000256" key="1">
    <source>
        <dbReference type="ARBA" id="ARBA00004196"/>
    </source>
</evidence>
<keyword evidence="17" id="KW-1185">Reference proteome</keyword>
<keyword evidence="4 13" id="KW-0479">Metal-binding</keyword>
<dbReference type="PANTHER" id="PTHR30521">
    <property type="entry name" value="DEFERROCHELATASE/PEROXIDASE"/>
    <property type="match status" value="1"/>
</dbReference>
<dbReference type="KEGG" id="raj:RA11412_1307"/>
<dbReference type="RefSeq" id="WP_128087606.1">
    <property type="nucleotide sequence ID" value="NZ_CBDEQU010000006.1"/>
</dbReference>
<evidence type="ECO:0000259" key="14">
    <source>
        <dbReference type="Pfam" id="PF04261"/>
    </source>
</evidence>
<proteinExistence type="inferred from homology"/>
<comment type="cofactor">
    <cofactor evidence="13">
        <name>heme b</name>
        <dbReference type="ChEBI" id="CHEBI:60344"/>
    </cofactor>
    <text evidence="13">Binds 1 heme b (iron(II)-protoporphyrin IX) group non-covalently per subunit.</text>
</comment>
<keyword evidence="3 13" id="KW-0349">Heme</keyword>
<evidence type="ECO:0000256" key="6">
    <source>
        <dbReference type="ARBA" id="ARBA00023002"/>
    </source>
</evidence>
<dbReference type="GO" id="GO:0033212">
    <property type="term" value="P:iron import into cell"/>
    <property type="evidence" value="ECO:0007669"/>
    <property type="project" value="InterPro"/>
</dbReference>
<evidence type="ECO:0000256" key="13">
    <source>
        <dbReference type="RuleBase" id="RU365017"/>
    </source>
</evidence>
<dbReference type="Proteomes" id="UP000250241">
    <property type="component" value="Chromosome"/>
</dbReference>
<reference evidence="16 17" key="1">
    <citation type="submission" date="2016-10" db="EMBL/GenBank/DDBJ databases">
        <title>Genome sequence of Rothia aeria strain JCM11412.</title>
        <authorList>
            <person name="Nambu T."/>
        </authorList>
    </citation>
    <scope>NUCLEOTIDE SEQUENCE [LARGE SCALE GENOMIC DNA]</scope>
    <source>
        <strain evidence="16 17">JCM 11412</strain>
    </source>
</reference>
<keyword evidence="6 13" id="KW-0560">Oxidoreductase</keyword>
<dbReference type="GO" id="GO:0005829">
    <property type="term" value="C:cytosol"/>
    <property type="evidence" value="ECO:0007669"/>
    <property type="project" value="TreeGrafter"/>
</dbReference>
<dbReference type="InterPro" id="IPR006311">
    <property type="entry name" value="TAT_signal"/>
</dbReference>
<evidence type="ECO:0000313" key="16">
    <source>
        <dbReference type="EMBL" id="BAV87606.1"/>
    </source>
</evidence>
<dbReference type="InterPro" id="IPR006313">
    <property type="entry name" value="EfeB/EfeN"/>
</dbReference>
<evidence type="ECO:0000256" key="12">
    <source>
        <dbReference type="ARBA" id="ARBA00048856"/>
    </source>
</evidence>
<keyword evidence="2 13" id="KW-0575">Peroxidase</keyword>
<gene>
    <name evidence="16" type="ORF">RA11412_1307</name>
</gene>
<evidence type="ECO:0000259" key="15">
    <source>
        <dbReference type="Pfam" id="PF20628"/>
    </source>
</evidence>
<dbReference type="AlphaFoldDB" id="A0A2Z5QZ19"/>
<dbReference type="SUPFAM" id="SSF54909">
    <property type="entry name" value="Dimeric alpha+beta barrel"/>
    <property type="match status" value="1"/>
</dbReference>
<dbReference type="InterPro" id="IPR048328">
    <property type="entry name" value="Dyp_perox_C"/>
</dbReference>
<dbReference type="GeneID" id="93861193"/>
<evidence type="ECO:0000256" key="9">
    <source>
        <dbReference type="ARBA" id="ARBA00025737"/>
    </source>
</evidence>
<keyword evidence="8" id="KW-0456">Lyase</keyword>
<evidence type="ECO:0000256" key="7">
    <source>
        <dbReference type="ARBA" id="ARBA00023004"/>
    </source>
</evidence>
<dbReference type="NCBIfam" id="TIGR01413">
    <property type="entry name" value="Dyp_perox_fam"/>
    <property type="match status" value="1"/>
</dbReference>
<keyword evidence="5" id="KW-0732">Signal</keyword>
<evidence type="ECO:0000256" key="2">
    <source>
        <dbReference type="ARBA" id="ARBA00022559"/>
    </source>
</evidence>
<comment type="function">
    <text evidence="13">Involved in the recovery of exogenous heme iron. Extracts iron from heme while preserving the protoporphyrin ring intact.</text>
</comment>
<dbReference type="GO" id="GO:0030313">
    <property type="term" value="C:cell envelope"/>
    <property type="evidence" value="ECO:0007669"/>
    <property type="project" value="UniProtKB-SubCell"/>
</dbReference>
<evidence type="ECO:0000256" key="11">
    <source>
        <dbReference type="ARBA" id="ARBA00033775"/>
    </source>
</evidence>
<name>A0A2Z5QZ19_9MICC</name>
<keyword evidence="7 13" id="KW-0408">Iron</keyword>
<evidence type="ECO:0000256" key="5">
    <source>
        <dbReference type="ARBA" id="ARBA00022729"/>
    </source>
</evidence>
<sequence length="438" mass="48093">MREENYPVPPTDQDTTPHGTNRRALLTGTALTAVGIAAAGTLASCATEQKQNDSKDNKSQEVKDTHSFFGEHQSGISTEVQDRMYFVALTLKTTDKEEIKKLFKDWTAASQKLMAGEVVGDVSTYEAPPKDTGEAYDLSAAHLTLTFGLGRSFFVDKDNKDRFGFKDKLPAALVNIPKMSGDALDDKRSGGDLCIQACADDPQVAFHAIRNLIRIAAGRAVVHWSQLGFGRTASTSTSQVTARNLFGFKDGTNNLKIQEPELLKKHVWASSENSEGNPDWMNGGTYLAARRIRMIIETWDRSRLHEQEDIIGRTKVSGAPLSGGEEFTTPDFNMKGKNGPIIPDDSHMRLMHPNQNNGVQMLRRGFNYTDGSDGLGHLDAGLFFIAFVCDPRTHFIPLLDTMTQSDALSEYLKHTGSAVFAVPPGIKDENDFIASGLF</sequence>
<comment type="catalytic activity">
    <reaction evidence="12">
        <text>heme b + 2 H(+) = protoporphyrin IX + Fe(2+)</text>
        <dbReference type="Rhea" id="RHEA:22584"/>
        <dbReference type="ChEBI" id="CHEBI:15378"/>
        <dbReference type="ChEBI" id="CHEBI:29033"/>
        <dbReference type="ChEBI" id="CHEBI:57306"/>
        <dbReference type="ChEBI" id="CHEBI:60344"/>
        <dbReference type="EC" id="4.98.1.1"/>
    </reaction>
    <physiologicalReaction direction="left-to-right" evidence="12">
        <dbReference type="Rhea" id="RHEA:22585"/>
    </physiologicalReaction>
</comment>
<organism evidence="16 17">
    <name type="scientific">Rothia aeria</name>
    <dbReference type="NCBI Taxonomy" id="172042"/>
    <lineage>
        <taxon>Bacteria</taxon>
        <taxon>Bacillati</taxon>
        <taxon>Actinomycetota</taxon>
        <taxon>Actinomycetes</taxon>
        <taxon>Micrococcales</taxon>
        <taxon>Micrococcaceae</taxon>
        <taxon>Rothia</taxon>
    </lineage>
</organism>
<dbReference type="NCBIfam" id="TIGR01412">
    <property type="entry name" value="tat_substr_1"/>
    <property type="match status" value="1"/>
</dbReference>
<dbReference type="Pfam" id="PF04261">
    <property type="entry name" value="Dyp_perox_N"/>
    <property type="match status" value="1"/>
</dbReference>
<dbReference type="GO" id="GO:0004601">
    <property type="term" value="F:peroxidase activity"/>
    <property type="evidence" value="ECO:0007669"/>
    <property type="project" value="UniProtKB-KW"/>
</dbReference>
<evidence type="ECO:0000256" key="8">
    <source>
        <dbReference type="ARBA" id="ARBA00023239"/>
    </source>
</evidence>
<dbReference type="InterPro" id="IPR048327">
    <property type="entry name" value="Dyp_perox_N"/>
</dbReference>
<comment type="subcellular location">
    <subcellularLocation>
        <location evidence="1">Cell envelope</location>
    </subcellularLocation>
</comment>
<dbReference type="InterPro" id="IPR011008">
    <property type="entry name" value="Dimeric_a/b-barrel"/>
</dbReference>
<feature type="domain" description="Dyp-type peroxidase C-terminal" evidence="15">
    <location>
        <begin position="241"/>
        <end position="426"/>
    </location>
</feature>
<dbReference type="PROSITE" id="PS51318">
    <property type="entry name" value="TAT"/>
    <property type="match status" value="1"/>
</dbReference>
<feature type="domain" description="Dyp-type peroxidase N-terminal" evidence="14">
    <location>
        <begin position="73"/>
        <end position="229"/>
    </location>
</feature>
<protein>
    <recommendedName>
        <fullName evidence="10 13">Deferrochelatase</fullName>
        <ecNumber evidence="13">1.11.1.-</ecNumber>
    </recommendedName>
    <alternativeName>
        <fullName evidence="11 13">Peroxidase EfeB</fullName>
    </alternativeName>
</protein>
<evidence type="ECO:0000313" key="17">
    <source>
        <dbReference type="Proteomes" id="UP000250241"/>
    </source>
</evidence>
<dbReference type="PROSITE" id="PS51404">
    <property type="entry name" value="DYP_PEROXIDASE"/>
    <property type="match status" value="1"/>
</dbReference>
<comment type="similarity">
    <text evidence="9 13">Belongs to the DyP-type peroxidase family.</text>
</comment>
<accession>A0A2Z5QZ19</accession>
<dbReference type="InterPro" id="IPR006314">
    <property type="entry name" value="Dyp_peroxidase"/>
</dbReference>